<feature type="domain" description="AMP-binding enzyme C-terminal" evidence="7">
    <location>
        <begin position="454"/>
        <end position="535"/>
    </location>
</feature>
<keyword evidence="10" id="KW-1185">Reference proteome</keyword>
<reference evidence="9" key="2">
    <citation type="submission" date="2018-02" db="UniProtKB">
        <authorList>
            <consortium name="EnsemblPlants"/>
        </authorList>
    </citation>
    <scope>IDENTIFICATION</scope>
    <source>
        <strain evidence="9">Williams 82</strain>
    </source>
</reference>
<gene>
    <name evidence="9" type="primary">LOC100786381</name>
    <name evidence="8" type="ORF">GLYMA_14G209600</name>
</gene>
<organism evidence="9">
    <name type="scientific">Glycine max</name>
    <name type="common">Soybean</name>
    <name type="synonym">Glycine hispida</name>
    <dbReference type="NCBI Taxonomy" id="3847"/>
    <lineage>
        <taxon>Eukaryota</taxon>
        <taxon>Viridiplantae</taxon>
        <taxon>Streptophyta</taxon>
        <taxon>Embryophyta</taxon>
        <taxon>Tracheophyta</taxon>
        <taxon>Spermatophyta</taxon>
        <taxon>Magnoliopsida</taxon>
        <taxon>eudicotyledons</taxon>
        <taxon>Gunneridae</taxon>
        <taxon>Pentapetalae</taxon>
        <taxon>rosids</taxon>
        <taxon>fabids</taxon>
        <taxon>Fabales</taxon>
        <taxon>Fabaceae</taxon>
        <taxon>Papilionoideae</taxon>
        <taxon>50 kb inversion clade</taxon>
        <taxon>NPAAA clade</taxon>
        <taxon>indigoferoid/millettioid clade</taxon>
        <taxon>Phaseoleae</taxon>
        <taxon>Glycine</taxon>
        <taxon>Glycine subgen. Soja</taxon>
    </lineage>
</organism>
<dbReference type="GeneID" id="100786381"/>
<evidence type="ECO:0000259" key="6">
    <source>
        <dbReference type="Pfam" id="PF00501"/>
    </source>
</evidence>
<dbReference type="PaxDb" id="3847-GLYMA14G39030.2"/>
<dbReference type="FunFam" id="3.30.300.30:FF:000008">
    <property type="entry name" value="2,3-dihydroxybenzoate-AMP ligase"/>
    <property type="match status" value="1"/>
</dbReference>
<dbReference type="CDD" id="cd12118">
    <property type="entry name" value="ttLC_FACS_AEE21_like"/>
    <property type="match status" value="1"/>
</dbReference>
<dbReference type="GO" id="GO:0005524">
    <property type="term" value="F:ATP binding"/>
    <property type="evidence" value="ECO:0007669"/>
    <property type="project" value="UniProtKB-KW"/>
</dbReference>
<keyword evidence="5" id="KW-0067">ATP-binding</keyword>
<dbReference type="OrthoDB" id="10253115at2759"/>
<dbReference type="InterPro" id="IPR000873">
    <property type="entry name" value="AMP-dep_synth/lig_dom"/>
</dbReference>
<dbReference type="InterPro" id="IPR025110">
    <property type="entry name" value="AMP-bd_C"/>
</dbReference>
<evidence type="ECO:0000259" key="7">
    <source>
        <dbReference type="Pfam" id="PF13193"/>
    </source>
</evidence>
<dbReference type="InterPro" id="IPR042099">
    <property type="entry name" value="ANL_N_sf"/>
</dbReference>
<dbReference type="GO" id="GO:0043759">
    <property type="term" value="F:2-methylbutanoate-CoA ligase activity"/>
    <property type="evidence" value="ECO:0007669"/>
    <property type="project" value="UniProtKB-ARBA"/>
</dbReference>
<dbReference type="NCBIfam" id="NF006020">
    <property type="entry name" value="PRK08162.1"/>
    <property type="match status" value="1"/>
</dbReference>
<reference evidence="8 9" key="1">
    <citation type="journal article" date="2010" name="Nature">
        <title>Genome sequence of the palaeopolyploid soybean.</title>
        <authorList>
            <person name="Schmutz J."/>
            <person name="Cannon S.B."/>
            <person name="Schlueter J."/>
            <person name="Ma J."/>
            <person name="Mitros T."/>
            <person name="Nelson W."/>
            <person name="Hyten D.L."/>
            <person name="Song Q."/>
            <person name="Thelen J.J."/>
            <person name="Cheng J."/>
            <person name="Xu D."/>
            <person name="Hellsten U."/>
            <person name="May G.D."/>
            <person name="Yu Y."/>
            <person name="Sakurai T."/>
            <person name="Umezawa T."/>
            <person name="Bhattacharyya M.K."/>
            <person name="Sandhu D."/>
            <person name="Valliyodan B."/>
            <person name="Lindquist E."/>
            <person name="Peto M."/>
            <person name="Grant D."/>
            <person name="Shu S."/>
            <person name="Goodstein D."/>
            <person name="Barry K."/>
            <person name="Futrell-Griggs M."/>
            <person name="Abernathy B."/>
            <person name="Du J."/>
            <person name="Tian Z."/>
            <person name="Zhu L."/>
            <person name="Gill N."/>
            <person name="Joshi T."/>
            <person name="Libault M."/>
            <person name="Sethuraman A."/>
            <person name="Zhang X.-C."/>
            <person name="Shinozaki K."/>
            <person name="Nguyen H.T."/>
            <person name="Wing R.A."/>
            <person name="Cregan P."/>
            <person name="Specht J."/>
            <person name="Grimwood J."/>
            <person name="Rokhsar D."/>
            <person name="Stacey G."/>
            <person name="Shoemaker R.C."/>
            <person name="Jackson S.A."/>
        </authorList>
    </citation>
    <scope>NUCLEOTIDE SEQUENCE [LARGE SCALE GENOMIC DNA]</scope>
    <source>
        <strain evidence="9">cv. Williams 82</strain>
        <tissue evidence="8">Callus</tissue>
    </source>
</reference>
<dbReference type="PANTHER" id="PTHR43859:SF2">
    <property type="entry name" value="BUTYRATE--COA LIGASE AAE11, PEROXISOMAL"/>
    <property type="match status" value="1"/>
</dbReference>
<dbReference type="Gramene" id="KRH17266">
    <property type="protein sequence ID" value="KRH17266"/>
    <property type="gene ID" value="GLYMA_14G209600"/>
</dbReference>
<dbReference type="Proteomes" id="UP000008827">
    <property type="component" value="Chromosome 14"/>
</dbReference>
<name>K7M8C1_SOYBN</name>
<comment type="subcellular location">
    <subcellularLocation>
        <location evidence="1">Cytoplasm</location>
        <location evidence="1">Cytosol</location>
    </subcellularLocation>
</comment>
<dbReference type="SUPFAM" id="SSF56801">
    <property type="entry name" value="Acetyl-CoA synthetase-like"/>
    <property type="match status" value="1"/>
</dbReference>
<dbReference type="InterPro" id="IPR045851">
    <property type="entry name" value="AMP-bd_C_sf"/>
</dbReference>
<dbReference type="eggNOG" id="KOG1176">
    <property type="taxonomic scope" value="Eukaryota"/>
</dbReference>
<comment type="similarity">
    <text evidence="2">Belongs to the ATP-dependent AMP-binding enzyme family.</text>
</comment>
<dbReference type="FunFam" id="3.40.50.12780:FF:000003">
    <property type="entry name" value="Long-chain-fatty-acid--CoA ligase FadD"/>
    <property type="match status" value="1"/>
</dbReference>
<evidence type="ECO:0000256" key="5">
    <source>
        <dbReference type="ARBA" id="ARBA00022840"/>
    </source>
</evidence>
<dbReference type="HOGENOM" id="CLU_000022_59_5_1"/>
<evidence type="ECO:0000256" key="1">
    <source>
        <dbReference type="ARBA" id="ARBA00004514"/>
    </source>
</evidence>
<dbReference type="AlphaFoldDB" id="K7M8C1"/>
<dbReference type="Gene3D" id="3.30.300.30">
    <property type="match status" value="1"/>
</dbReference>
<dbReference type="GO" id="GO:0005829">
    <property type="term" value="C:cytosol"/>
    <property type="evidence" value="ECO:0007669"/>
    <property type="project" value="UniProtKB-SubCell"/>
</dbReference>
<dbReference type="InterPro" id="IPR020845">
    <property type="entry name" value="AMP-binding_CS"/>
</dbReference>
<evidence type="ECO:0000313" key="9">
    <source>
        <dbReference type="EnsemblPlants" id="KRH17266"/>
    </source>
</evidence>
<dbReference type="GO" id="GO:0050218">
    <property type="term" value="F:propionate-CoA ligase activity"/>
    <property type="evidence" value="ECO:0007669"/>
    <property type="project" value="UniProtKB-ARBA"/>
</dbReference>
<sequence>MDNIPKCEANYSPLSPVTFLTRCAKCYGNRISIIHEGIRFTWQQTYERCCRLASSIRSLNLAKNDVVSVLAPNIPAMYEMHFAVPMAGGVLNTINTRLDANNIATILLHSEAKVLFVDYEYVPKAKETLELLMGKKCHSSTPLLILIDDINSPTGLQFGELEYEQLVYNGDPTFVPEKIHDEWAPIALNYTSGTTSAPKGVVYSHRGAYLSTLSLILGWKMGTEPVYLWTLPMFHCNGWTFTWGVAARGGTNVCLRNISAYNIYKNISLHHVTHMCCAPIVFNIILEAKPSERIEIKSSVEILTGGAPPPPSLIEKIESLGFHVMHAYGSTEATGPALVCEWQQQWNQLPKVEQAQLKARQGISILTLEDVDVINVDTMESVPRDGKTMGEIVLRGSSIMKGYLKDPESTSKAFCDGWFHTGDVGVVHKDGYLEIKDRSKDVIISGGENISSVELESVLYKHPRVLEAAVVAMPHPRWGESPCAFVVLKKFEGNNKTNDVTEADIIGYCRKNMPPFMVPKLVKFVEDLPKTSTGKIKKFELRDKVKNTVSRL</sequence>
<feature type="domain" description="AMP-dependent synthetase/ligase" evidence="6">
    <location>
        <begin position="22"/>
        <end position="404"/>
    </location>
</feature>
<evidence type="ECO:0000256" key="2">
    <source>
        <dbReference type="ARBA" id="ARBA00006432"/>
    </source>
</evidence>
<dbReference type="RefSeq" id="XP_003544957.1">
    <property type="nucleotide sequence ID" value="XM_003544909.5"/>
</dbReference>
<dbReference type="SMR" id="K7M8C1"/>
<proteinExistence type="inferred from homology"/>
<accession>K7M8C1</accession>
<keyword evidence="3" id="KW-0436">Ligase</keyword>
<dbReference type="PROSITE" id="PS00455">
    <property type="entry name" value="AMP_BINDING"/>
    <property type="match status" value="1"/>
</dbReference>
<evidence type="ECO:0000256" key="3">
    <source>
        <dbReference type="ARBA" id="ARBA00022598"/>
    </source>
</evidence>
<protein>
    <submittedName>
        <fullName evidence="8 9">Uncharacterized protein</fullName>
    </submittedName>
</protein>
<dbReference type="STRING" id="3847.K7M8C1"/>
<dbReference type="EnsemblPlants" id="KRH17266">
    <property type="protein sequence ID" value="KRH17266"/>
    <property type="gene ID" value="GLYMA_14G209600"/>
</dbReference>
<dbReference type="PANTHER" id="PTHR43859">
    <property type="entry name" value="ACYL-ACTIVATING ENZYME"/>
    <property type="match status" value="1"/>
</dbReference>
<dbReference type="KEGG" id="gmx:100786381"/>
<evidence type="ECO:0000313" key="10">
    <source>
        <dbReference type="Proteomes" id="UP000008827"/>
    </source>
</evidence>
<dbReference type="EMBL" id="CM000847">
    <property type="protein sequence ID" value="KRH17266.1"/>
    <property type="molecule type" value="Genomic_DNA"/>
</dbReference>
<keyword evidence="4" id="KW-0547">Nucleotide-binding</keyword>
<evidence type="ECO:0000256" key="4">
    <source>
        <dbReference type="ARBA" id="ARBA00022741"/>
    </source>
</evidence>
<dbReference type="Gene3D" id="3.40.50.12780">
    <property type="entry name" value="N-terminal domain of ligase-like"/>
    <property type="match status" value="1"/>
</dbReference>
<dbReference type="GO" id="GO:0031956">
    <property type="term" value="F:medium-chain fatty acid-CoA ligase activity"/>
    <property type="evidence" value="ECO:0007669"/>
    <property type="project" value="UniProtKB-ARBA"/>
</dbReference>
<evidence type="ECO:0000313" key="8">
    <source>
        <dbReference type="EMBL" id="KRH17266.1"/>
    </source>
</evidence>
<reference evidence="8" key="3">
    <citation type="submission" date="2018-07" db="EMBL/GenBank/DDBJ databases">
        <title>WGS assembly of Glycine max.</title>
        <authorList>
            <person name="Schmutz J."/>
            <person name="Cannon S."/>
            <person name="Schlueter J."/>
            <person name="Ma J."/>
            <person name="Mitros T."/>
            <person name="Nelson W."/>
            <person name="Hyten D."/>
            <person name="Song Q."/>
            <person name="Thelen J."/>
            <person name="Cheng J."/>
            <person name="Xu D."/>
            <person name="Hellsten U."/>
            <person name="May G."/>
            <person name="Yu Y."/>
            <person name="Sakurai T."/>
            <person name="Umezawa T."/>
            <person name="Bhattacharyya M."/>
            <person name="Sandhu D."/>
            <person name="Valliyodan B."/>
            <person name="Lindquist E."/>
            <person name="Peto M."/>
            <person name="Grant D."/>
            <person name="Shu S."/>
            <person name="Goodstein D."/>
            <person name="Barry K."/>
            <person name="Futrell-Griggs M."/>
            <person name="Abernathy B."/>
            <person name="Du J."/>
            <person name="Tian Z."/>
            <person name="Zhu L."/>
            <person name="Gill N."/>
            <person name="Joshi T."/>
            <person name="Libault M."/>
            <person name="Sethuraman A."/>
            <person name="Zhang X."/>
            <person name="Shinozaki K."/>
            <person name="Nguyen H."/>
            <person name="Wing R."/>
            <person name="Cregan P."/>
            <person name="Specht J."/>
            <person name="Grimwood J."/>
            <person name="Rokhsar D."/>
            <person name="Stacey G."/>
            <person name="Shoemaker R."/>
            <person name="Jackson S."/>
        </authorList>
    </citation>
    <scope>NUCLEOTIDE SEQUENCE</scope>
    <source>
        <tissue evidence="8">Callus</tissue>
    </source>
</reference>
<dbReference type="OMA" id="THNSIHA"/>
<dbReference type="Pfam" id="PF00501">
    <property type="entry name" value="AMP-binding"/>
    <property type="match status" value="1"/>
</dbReference>
<dbReference type="Pfam" id="PF13193">
    <property type="entry name" value="AMP-binding_C"/>
    <property type="match status" value="1"/>
</dbReference>